<name>A0A1G7XKH6_9PROT</name>
<proteinExistence type="predicted"/>
<evidence type="ECO:0000313" key="1">
    <source>
        <dbReference type="EMBL" id="SDG84714.1"/>
    </source>
</evidence>
<accession>A0A1G7XKH6</accession>
<organism evidence="1 2">
    <name type="scientific">Roseospirillum parvum</name>
    <dbReference type="NCBI Taxonomy" id="83401"/>
    <lineage>
        <taxon>Bacteria</taxon>
        <taxon>Pseudomonadati</taxon>
        <taxon>Pseudomonadota</taxon>
        <taxon>Alphaproteobacteria</taxon>
        <taxon>Rhodospirillales</taxon>
        <taxon>Rhodospirillaceae</taxon>
        <taxon>Roseospirillum</taxon>
    </lineage>
</organism>
<dbReference type="RefSeq" id="WP_176787636.1">
    <property type="nucleotide sequence ID" value="NZ_FNCV01000003.1"/>
</dbReference>
<dbReference type="Proteomes" id="UP000217076">
    <property type="component" value="Unassembled WGS sequence"/>
</dbReference>
<protein>
    <submittedName>
        <fullName evidence="1">Uncharacterized phage-associated protein</fullName>
    </submittedName>
</protein>
<gene>
    <name evidence="1" type="ORF">SAMN05421742_10316</name>
</gene>
<keyword evidence="2" id="KW-1185">Reference proteome</keyword>
<evidence type="ECO:0000313" key="2">
    <source>
        <dbReference type="Proteomes" id="UP000217076"/>
    </source>
</evidence>
<reference evidence="2" key="1">
    <citation type="submission" date="2016-10" db="EMBL/GenBank/DDBJ databases">
        <authorList>
            <person name="Varghese N."/>
            <person name="Submissions S."/>
        </authorList>
    </citation>
    <scope>NUCLEOTIDE SEQUENCE [LARGE SCALE GENOMIC DNA]</scope>
    <source>
        <strain evidence="2">930I</strain>
    </source>
</reference>
<sequence length="187" mass="20851">MLPIPVDSGFDVAFRLIDKAMDDAEYLQPQKLHRLLFLAQAYYAVANRGRRLIPGVFVADPSGPLEPTLFRAFENGRPPLEPKPLAEPISHFLDSIWRKFGAHSADHLTRLLKSHPPFQEAAAQGPRSEITLKAMVLFYGRKQTPGGTRPAGAPAVEDVVRPRVMRSHTGKPVNVTQWMPKSHKSTK</sequence>
<dbReference type="EMBL" id="FNCV01000003">
    <property type="protein sequence ID" value="SDG84714.1"/>
    <property type="molecule type" value="Genomic_DNA"/>
</dbReference>
<dbReference type="AlphaFoldDB" id="A0A1G7XKH6"/>